<dbReference type="Proteomes" id="UP000319148">
    <property type="component" value="Unassembled WGS sequence"/>
</dbReference>
<accession>A0A501PSS6</accession>
<gene>
    <name evidence="2" type="ORF">FIV46_01445</name>
</gene>
<comment type="caution">
    <text evidence="2">The sequence shown here is derived from an EMBL/GenBank/DDBJ whole genome shotgun (WGS) entry which is preliminary data.</text>
</comment>
<feature type="domain" description="Alpha-L-glutamate ligase-related protein ATP-grasp" evidence="1">
    <location>
        <begin position="75"/>
        <end position="338"/>
    </location>
</feature>
<dbReference type="AlphaFoldDB" id="A0A501PSS6"/>
<protein>
    <recommendedName>
        <fullName evidence="1">Alpha-L-glutamate ligase-related protein ATP-grasp domain-containing protein</fullName>
    </recommendedName>
</protein>
<keyword evidence="3" id="KW-1185">Reference proteome</keyword>
<dbReference type="EMBL" id="VFIY01000004">
    <property type="protein sequence ID" value="TPD62771.1"/>
    <property type="molecule type" value="Genomic_DNA"/>
</dbReference>
<reference evidence="3" key="1">
    <citation type="submission" date="2019-06" db="EMBL/GenBank/DDBJ databases">
        <title>The complete genome of Emcibacter congregatus ZYLT.</title>
        <authorList>
            <person name="Zhao Z."/>
        </authorList>
    </citation>
    <scope>NUCLEOTIDE SEQUENCE [LARGE SCALE GENOMIC DNA]</scope>
    <source>
        <strain evidence="3">MCCC 1A06723</strain>
    </source>
</reference>
<sequence>MANLSKVKYVYDLCKDKADKGHASVLRQIMEMMYLRMTTGISYATYHYARMWRKDVSWEYKTGFMSQDFYKKEILRLNDRKFHGVSQYKPLEKAYFSLFGLQTPDYLGFFHEKNGKTPVGTSLCSQEDLERLFSENPGKTVCFKKVEGHGGRGFMAFKITPSDNGTTLQKPGTETQSTTADLYYELVKEPDGWLIEDYLVQHPELSRLNASSVNTLRMHVFQDEKGEIHILGTRLRVGAAGSLVDNNELGGISCNVNIETGIVELAYHYSPIMNTLSHHPDSKEQVVGYKVPFWEEAKELGANALSHMPKTRFLGLDIAITEEGPVMIEMNIEPSMNGLSTAETPIRHIFKT</sequence>
<dbReference type="SUPFAM" id="SSF56059">
    <property type="entry name" value="Glutathione synthetase ATP-binding domain-like"/>
    <property type="match status" value="1"/>
</dbReference>
<evidence type="ECO:0000313" key="3">
    <source>
        <dbReference type="Proteomes" id="UP000319148"/>
    </source>
</evidence>
<organism evidence="2 3">
    <name type="scientific">Emcibacter nanhaiensis</name>
    <dbReference type="NCBI Taxonomy" id="1505037"/>
    <lineage>
        <taxon>Bacteria</taxon>
        <taxon>Pseudomonadati</taxon>
        <taxon>Pseudomonadota</taxon>
        <taxon>Alphaproteobacteria</taxon>
        <taxon>Emcibacterales</taxon>
        <taxon>Emcibacteraceae</taxon>
        <taxon>Emcibacter</taxon>
    </lineage>
</organism>
<name>A0A501PSS6_9PROT</name>
<dbReference type="RefSeq" id="WP_139938021.1">
    <property type="nucleotide sequence ID" value="NZ_JBHSYP010000022.1"/>
</dbReference>
<evidence type="ECO:0000259" key="1">
    <source>
        <dbReference type="Pfam" id="PF14397"/>
    </source>
</evidence>
<dbReference type="InterPro" id="IPR039523">
    <property type="entry name" value="RimK-rel_E_lig_ATP-grasp"/>
</dbReference>
<evidence type="ECO:0000313" key="2">
    <source>
        <dbReference type="EMBL" id="TPD62771.1"/>
    </source>
</evidence>
<dbReference type="OrthoDB" id="8736147at2"/>
<dbReference type="Gene3D" id="3.30.470.20">
    <property type="entry name" value="ATP-grasp fold, B domain"/>
    <property type="match status" value="1"/>
</dbReference>
<dbReference type="Pfam" id="PF14397">
    <property type="entry name" value="ATPgrasp_ST"/>
    <property type="match status" value="1"/>
</dbReference>
<proteinExistence type="predicted"/>